<feature type="signal peptide" evidence="2">
    <location>
        <begin position="1"/>
        <end position="36"/>
    </location>
</feature>
<dbReference type="KEGG" id="sdyn:Mal52_60840"/>
<dbReference type="RefSeq" id="WP_145380355.1">
    <property type="nucleotide sequence ID" value="NZ_CP036276.1"/>
</dbReference>
<reference evidence="3 4" key="1">
    <citation type="submission" date="2019-02" db="EMBL/GenBank/DDBJ databases">
        <title>Deep-cultivation of Planctomycetes and their phenomic and genomic characterization uncovers novel biology.</title>
        <authorList>
            <person name="Wiegand S."/>
            <person name="Jogler M."/>
            <person name="Boedeker C."/>
            <person name="Pinto D."/>
            <person name="Vollmers J."/>
            <person name="Rivas-Marin E."/>
            <person name="Kohn T."/>
            <person name="Peeters S.H."/>
            <person name="Heuer A."/>
            <person name="Rast P."/>
            <person name="Oberbeckmann S."/>
            <person name="Bunk B."/>
            <person name="Jeske O."/>
            <person name="Meyerdierks A."/>
            <person name="Storesund J.E."/>
            <person name="Kallscheuer N."/>
            <person name="Luecker S."/>
            <person name="Lage O.M."/>
            <person name="Pohl T."/>
            <person name="Merkel B.J."/>
            <person name="Hornburger P."/>
            <person name="Mueller R.-W."/>
            <person name="Bruemmer F."/>
            <person name="Labrenz M."/>
            <person name="Spormann A.M."/>
            <person name="Op den Camp H."/>
            <person name="Overmann J."/>
            <person name="Amann R."/>
            <person name="Jetten M.S.M."/>
            <person name="Mascher T."/>
            <person name="Medema M.H."/>
            <person name="Devos D.P."/>
            <person name="Kaster A.-K."/>
            <person name="Ovreas L."/>
            <person name="Rohde M."/>
            <person name="Galperin M.Y."/>
            <person name="Jogler C."/>
        </authorList>
    </citation>
    <scope>NUCLEOTIDE SEQUENCE [LARGE SCALE GENOMIC DNA]</scope>
    <source>
        <strain evidence="3 4">Mal52</strain>
    </source>
</reference>
<feature type="region of interest" description="Disordered" evidence="1">
    <location>
        <begin position="315"/>
        <end position="335"/>
    </location>
</feature>
<dbReference type="EMBL" id="CP036276">
    <property type="protein sequence ID" value="QDU47549.1"/>
    <property type="molecule type" value="Genomic_DNA"/>
</dbReference>
<dbReference type="Proteomes" id="UP000319383">
    <property type="component" value="Chromosome"/>
</dbReference>
<evidence type="ECO:0000313" key="3">
    <source>
        <dbReference type="EMBL" id="QDU47549.1"/>
    </source>
</evidence>
<gene>
    <name evidence="3" type="ORF">Mal52_60840</name>
</gene>
<feature type="chain" id="PRO_5021849726" evidence="2">
    <location>
        <begin position="37"/>
        <end position="515"/>
    </location>
</feature>
<evidence type="ECO:0000313" key="4">
    <source>
        <dbReference type="Proteomes" id="UP000319383"/>
    </source>
</evidence>
<name>A0A517ZYI5_9PLAN</name>
<keyword evidence="4" id="KW-1185">Reference proteome</keyword>
<sequence precursor="true">MIHHERKYDMKQAPIISRRLIAAVLLVGLFSVPAFGATDEAEAEVEVEIPTTLQPYNVRVFVAIDDNVEFQLNFRKRILAELRDRCDGYWGRMCTVSVEEFPRLFPATATTLDRLAITHESPEVANCDKAFFLTLQADGGGYLVAGKCWDATTRETSEVISSQVFRRSDIADRLFGLLSDLFEPIVEIADFDEKQVTLQIRAGEFLPPDPSQAPLKTGRLLTPFYRFITREGDVRKIQEIPWTYLVVTDVDRATANCSIVSGLRVPLTTRRRRLIEVLAQGVRPKFDSTRLKFVSQQFTDHPMFGVTVSIVPEKSETTAAESTEESTGEEQAQVAKPEPVTMMTDRAGTVTISGDGSNKPVMLAVHSGKSALARVPLVPGLEAEAEIQLPDDSVRLNVEGQLAVLEAGVIDAVAKRAVLMARARSAIKANDWKSVDEFLERMDKISGPSRMQTELTIIRERGVSAAMARKDVSAKRRIERLCSKTSELIETYLSLDKINQFREETAELRKALGAK</sequence>
<dbReference type="AlphaFoldDB" id="A0A517ZYI5"/>
<evidence type="ECO:0000256" key="2">
    <source>
        <dbReference type="SAM" id="SignalP"/>
    </source>
</evidence>
<keyword evidence="2" id="KW-0732">Signal</keyword>
<protein>
    <submittedName>
        <fullName evidence="3">Uncharacterized protein</fullName>
    </submittedName>
</protein>
<accession>A0A517ZYI5</accession>
<proteinExistence type="predicted"/>
<evidence type="ECO:0000256" key="1">
    <source>
        <dbReference type="SAM" id="MobiDB-lite"/>
    </source>
</evidence>
<organism evidence="3 4">
    <name type="scientific">Symmachiella dynata</name>
    <dbReference type="NCBI Taxonomy" id="2527995"/>
    <lineage>
        <taxon>Bacteria</taxon>
        <taxon>Pseudomonadati</taxon>
        <taxon>Planctomycetota</taxon>
        <taxon>Planctomycetia</taxon>
        <taxon>Planctomycetales</taxon>
        <taxon>Planctomycetaceae</taxon>
        <taxon>Symmachiella</taxon>
    </lineage>
</organism>